<dbReference type="PANTHER" id="PTHR14002:SF54">
    <property type="entry name" value="ZONA PELLUCIDA SPERM-BINDING PROTEIN 2"/>
    <property type="match status" value="1"/>
</dbReference>
<dbReference type="InterPro" id="IPR042235">
    <property type="entry name" value="ZP-C_dom"/>
</dbReference>
<keyword evidence="9" id="KW-1185">Reference proteome</keyword>
<feature type="signal peptide" evidence="5">
    <location>
        <begin position="1"/>
        <end position="25"/>
    </location>
</feature>
<dbReference type="SMART" id="SM00181">
    <property type="entry name" value="EGF"/>
    <property type="match status" value="1"/>
</dbReference>
<dbReference type="Gene3D" id="2.10.25.10">
    <property type="entry name" value="Laminin"/>
    <property type="match status" value="1"/>
</dbReference>
<feature type="disulfide bond" evidence="3">
    <location>
        <begin position="51"/>
        <end position="60"/>
    </location>
</feature>
<reference evidence="8" key="2">
    <citation type="submission" date="2025-08" db="UniProtKB">
        <authorList>
            <consortium name="Ensembl"/>
        </authorList>
    </citation>
    <scope>IDENTIFICATION</scope>
</reference>
<feature type="chain" id="PRO_5003577585" description="ZP domain-containing protein" evidence="5">
    <location>
        <begin position="26"/>
        <end position="439"/>
    </location>
</feature>
<dbReference type="HOGENOM" id="CLU_049887_0_0_1"/>
<dbReference type="SMART" id="SM00241">
    <property type="entry name" value="ZP"/>
    <property type="match status" value="1"/>
</dbReference>
<reference evidence="9" key="1">
    <citation type="submission" date="2003-08" db="EMBL/GenBank/DDBJ databases">
        <authorList>
            <person name="Birren B."/>
            <person name="Nusbaum C."/>
            <person name="Abebe A."/>
            <person name="Abouelleil A."/>
            <person name="Adekoya E."/>
            <person name="Ait-zahra M."/>
            <person name="Allen N."/>
            <person name="Allen T."/>
            <person name="An P."/>
            <person name="Anderson M."/>
            <person name="Anderson S."/>
            <person name="Arachchi H."/>
            <person name="Armbruster J."/>
            <person name="Bachantsang P."/>
            <person name="Baldwin J."/>
            <person name="Barry A."/>
            <person name="Bayul T."/>
            <person name="Blitshsteyn B."/>
            <person name="Bloom T."/>
            <person name="Blye J."/>
            <person name="Boguslavskiy L."/>
            <person name="Borowsky M."/>
            <person name="Boukhgalter B."/>
            <person name="Brunache A."/>
            <person name="Butler J."/>
            <person name="Calixte N."/>
            <person name="Calvo S."/>
            <person name="Camarata J."/>
            <person name="Campo K."/>
            <person name="Chang J."/>
            <person name="Cheshatsang Y."/>
            <person name="Citroen M."/>
            <person name="Collymore A."/>
            <person name="Considine T."/>
            <person name="Cook A."/>
            <person name="Cooke P."/>
            <person name="Corum B."/>
            <person name="Cuomo C."/>
            <person name="David R."/>
            <person name="Dawoe T."/>
            <person name="Degray S."/>
            <person name="Dodge S."/>
            <person name="Dooley K."/>
            <person name="Dorje P."/>
            <person name="Dorjee K."/>
            <person name="Dorris L."/>
            <person name="Duffey N."/>
            <person name="Dupes A."/>
            <person name="Elkins T."/>
            <person name="Engels R."/>
            <person name="Erickson J."/>
            <person name="Farina A."/>
            <person name="Faro S."/>
            <person name="Ferreira P."/>
            <person name="Fischer H."/>
            <person name="Fitzgerald M."/>
            <person name="Foley K."/>
            <person name="Gage D."/>
            <person name="Galagan J."/>
            <person name="Gearin G."/>
            <person name="Gnerre S."/>
            <person name="Gnirke A."/>
            <person name="Goyette A."/>
            <person name="Graham J."/>
            <person name="Grandbois E."/>
            <person name="Gyaltsen K."/>
            <person name="Hafez N."/>
            <person name="Hagopian D."/>
            <person name="Hagos B."/>
            <person name="Hall J."/>
            <person name="Hatcher B."/>
            <person name="Heller A."/>
            <person name="Higgins H."/>
            <person name="Honan T."/>
            <person name="Horn A."/>
            <person name="Houde N."/>
            <person name="Hughes L."/>
            <person name="Hulme W."/>
            <person name="Husby E."/>
            <person name="Iliev I."/>
            <person name="Jaffe D."/>
            <person name="Jones C."/>
            <person name="Kamal M."/>
            <person name="Kamat A."/>
            <person name="Kamvysselis M."/>
            <person name="Karlsson E."/>
            <person name="Kells C."/>
            <person name="Kieu A."/>
            <person name="Kisner P."/>
            <person name="Kodira C."/>
            <person name="Kulbokas E."/>
            <person name="Labutti K."/>
            <person name="Lama D."/>
            <person name="Landers T."/>
            <person name="Leger J."/>
            <person name="Levine S."/>
            <person name="Lewis D."/>
            <person name="Lewis T."/>
            <person name="Lindblad-toh K."/>
            <person name="Liu X."/>
            <person name="Lokyitsang T."/>
            <person name="Lokyitsang Y."/>
            <person name="Lucien O."/>
            <person name="Lui A."/>
            <person name="Ma L.J."/>
            <person name="Mabbitt R."/>
            <person name="Macdonald J."/>
            <person name="Maclean C."/>
            <person name="Major J."/>
            <person name="Manning J."/>
            <person name="Marabella R."/>
            <person name="Maru K."/>
            <person name="Matthews C."/>
            <person name="Mauceli E."/>
            <person name="Mccarthy M."/>
            <person name="Mcdonough S."/>
            <person name="Mcghee T."/>
            <person name="Meldrim J."/>
            <person name="Meneus L."/>
            <person name="Mesirov J."/>
            <person name="Mihalev A."/>
            <person name="Mihova T."/>
            <person name="Mikkelsen T."/>
            <person name="Mlenga V."/>
            <person name="Moru K."/>
            <person name="Mozes J."/>
            <person name="Mulrain L."/>
            <person name="Munson G."/>
            <person name="Naylor J."/>
            <person name="Newes C."/>
            <person name="Nguyen C."/>
            <person name="Nguyen N."/>
            <person name="Nguyen T."/>
            <person name="Nicol R."/>
            <person name="Nielsen C."/>
            <person name="Nizzari M."/>
            <person name="Norbu C."/>
            <person name="Norbu N."/>
            <person name="O'donnell P."/>
            <person name="Okoawo O."/>
            <person name="O'leary S."/>
            <person name="Omotosho B."/>
            <person name="O'neill K."/>
            <person name="Osman S."/>
            <person name="Parker S."/>
            <person name="Perrin D."/>
            <person name="Phunkhang P."/>
            <person name="Piqani B."/>
            <person name="Purcell S."/>
            <person name="Rachupka T."/>
            <person name="Ramasamy U."/>
            <person name="Rameau R."/>
            <person name="Ray V."/>
            <person name="Raymond C."/>
            <person name="Retta R."/>
            <person name="Richardson S."/>
            <person name="Rise C."/>
            <person name="Rodriguez J."/>
            <person name="Rogers J."/>
            <person name="Rogov P."/>
            <person name="Rutman M."/>
            <person name="Schupbach R."/>
            <person name="Seaman C."/>
            <person name="Settipalli S."/>
            <person name="Sharpe T."/>
            <person name="Sheridan J."/>
            <person name="Sherpa N."/>
            <person name="Shi J."/>
            <person name="Smirnov S."/>
            <person name="Smith C."/>
            <person name="Sougnez C."/>
            <person name="Spencer B."/>
            <person name="Stalker J."/>
            <person name="Stange-thomann N."/>
            <person name="Stavropoulos S."/>
            <person name="Stetson K."/>
            <person name="Stone C."/>
            <person name="Stone S."/>
            <person name="Stubbs M."/>
            <person name="Talamas J."/>
            <person name="Tchuinga P."/>
            <person name="Tenzing P."/>
            <person name="Tesfaye S."/>
            <person name="Theodore J."/>
            <person name="Thoulutsang Y."/>
            <person name="Topham K."/>
            <person name="Towey S."/>
            <person name="Tsamla T."/>
            <person name="Tsomo N."/>
            <person name="Vallee D."/>
            <person name="Vassiliev H."/>
            <person name="Venkataraman V."/>
            <person name="Vinson J."/>
            <person name="Vo A."/>
            <person name="Wade C."/>
            <person name="Wang S."/>
            <person name="Wangchuk T."/>
            <person name="Wangdi T."/>
            <person name="Whittaker C."/>
            <person name="Wilkinson J."/>
            <person name="Wu Y."/>
            <person name="Wyman D."/>
            <person name="Yadav S."/>
            <person name="Yang S."/>
            <person name="Yang X."/>
            <person name="Yeager S."/>
            <person name="Yee E."/>
            <person name="Young G."/>
            <person name="Zainoun J."/>
            <person name="Zembeck L."/>
            <person name="Zimmer A."/>
            <person name="Zody M."/>
            <person name="Lander E."/>
        </authorList>
    </citation>
    <scope>NUCLEOTIDE SEQUENCE [LARGE SCALE GENOMIC DNA]</scope>
</reference>
<evidence type="ECO:0000256" key="4">
    <source>
        <dbReference type="SAM" id="Phobius"/>
    </source>
</evidence>
<evidence type="ECO:0000313" key="8">
    <source>
        <dbReference type="Ensembl" id="ENSCSAVP00000003363.1"/>
    </source>
</evidence>
<organism evidence="8 9">
    <name type="scientific">Ciona savignyi</name>
    <name type="common">Pacific transparent sea squirt</name>
    <dbReference type="NCBI Taxonomy" id="51511"/>
    <lineage>
        <taxon>Eukaryota</taxon>
        <taxon>Metazoa</taxon>
        <taxon>Chordata</taxon>
        <taxon>Tunicata</taxon>
        <taxon>Ascidiacea</taxon>
        <taxon>Phlebobranchia</taxon>
        <taxon>Cionidae</taxon>
        <taxon>Ciona</taxon>
    </lineage>
</organism>
<keyword evidence="4" id="KW-1133">Transmembrane helix</keyword>
<evidence type="ECO:0000256" key="1">
    <source>
        <dbReference type="ARBA" id="ARBA00022729"/>
    </source>
</evidence>
<keyword evidence="1 5" id="KW-0732">Signal</keyword>
<keyword evidence="3" id="KW-0245">EGF-like domain</keyword>
<protein>
    <recommendedName>
        <fullName evidence="10">ZP domain-containing protein</fullName>
    </recommendedName>
</protein>
<evidence type="ECO:0000259" key="7">
    <source>
        <dbReference type="PROSITE" id="PS51034"/>
    </source>
</evidence>
<dbReference type="Gene3D" id="2.60.40.4100">
    <property type="entry name" value="Zona pellucida, ZP-C domain"/>
    <property type="match status" value="1"/>
</dbReference>
<feature type="domain" description="EGF-like" evidence="6">
    <location>
        <begin position="25"/>
        <end position="61"/>
    </location>
</feature>
<evidence type="ECO:0000313" key="9">
    <source>
        <dbReference type="Proteomes" id="UP000007875"/>
    </source>
</evidence>
<keyword evidence="4" id="KW-0472">Membrane</keyword>
<evidence type="ECO:0000256" key="2">
    <source>
        <dbReference type="ARBA" id="ARBA00023157"/>
    </source>
</evidence>
<evidence type="ECO:0000256" key="5">
    <source>
        <dbReference type="SAM" id="SignalP"/>
    </source>
</evidence>
<dbReference type="InterPro" id="IPR000742">
    <property type="entry name" value="EGF"/>
</dbReference>
<sequence>MGNRLKRKLVISFVSFLIGVTTTCAAPCDDIPCRNEGECVATEGGGYYCICPSNFAGIHCTLPAPEVQCGEENIEITLDKRIVAEQGLEDDVRYVYFKGATGCNADDRVGSYHLSVSATVGECGLQVIEMENSYMFKQQVVWNMVTSTVERPTVLVDITCNYSKSYSVLAGPLIPTVNKVDFQTSYGVFTVQMQLYRNQRFSPDYMYSRQPVITIEHEVCIEQSLINVMPSHLVLTMLRCWASTMSDGTGENHELVAEKCASDPTAIMLSNGINDTARFCFTMFKWRQSMSSVYLHCLVNVCNVTAYPEFCQCQSERKKRSAPMTSERQRRDSTVVSTGLIRVVPKGTVILADEAAINRRLGLLPTEEAPLSPGSNAVNGGDSNSTVLIAVGVVLVTALIVLGVVVSVYVSHRRSNVIKKQKKRRAVNDFNRRTPLPMA</sequence>
<feature type="domain" description="ZP" evidence="7">
    <location>
        <begin position="68"/>
        <end position="318"/>
    </location>
</feature>
<proteinExistence type="predicted"/>
<dbReference type="Ensembl" id="ENSCSAVT00000003414.1">
    <property type="protein sequence ID" value="ENSCSAVP00000003363.1"/>
    <property type="gene ID" value="ENSCSAVG00000001998.1"/>
</dbReference>
<evidence type="ECO:0008006" key="10">
    <source>
        <dbReference type="Google" id="ProtNLM"/>
    </source>
</evidence>
<name>H2YDG5_CIOSA</name>
<dbReference type="STRING" id="51511.ENSCSAVP00000003363"/>
<dbReference type="OMA" id="NDTARFC"/>
<dbReference type="Pfam" id="PF00008">
    <property type="entry name" value="EGF"/>
    <property type="match status" value="1"/>
</dbReference>
<dbReference type="InterPro" id="IPR055355">
    <property type="entry name" value="ZP-C"/>
</dbReference>
<dbReference type="AlphaFoldDB" id="H2YDG5"/>
<dbReference type="Pfam" id="PF00100">
    <property type="entry name" value="Zona_pellucida"/>
    <property type="match status" value="1"/>
</dbReference>
<keyword evidence="4" id="KW-0812">Transmembrane</keyword>
<dbReference type="PROSITE" id="PS51034">
    <property type="entry name" value="ZP_2"/>
    <property type="match status" value="1"/>
</dbReference>
<dbReference type="InterPro" id="IPR001507">
    <property type="entry name" value="ZP_dom"/>
</dbReference>
<dbReference type="CDD" id="cd00054">
    <property type="entry name" value="EGF_CA"/>
    <property type="match status" value="1"/>
</dbReference>
<dbReference type="SUPFAM" id="SSF57196">
    <property type="entry name" value="EGF/Laminin"/>
    <property type="match status" value="1"/>
</dbReference>
<feature type="transmembrane region" description="Helical" evidence="4">
    <location>
        <begin position="387"/>
        <end position="410"/>
    </location>
</feature>
<dbReference type="InParanoid" id="H2YDG5"/>
<accession>H2YDG5</accession>
<keyword evidence="2 3" id="KW-1015">Disulfide bond</keyword>
<dbReference type="PROSITE" id="PS50026">
    <property type="entry name" value="EGF_3"/>
    <property type="match status" value="1"/>
</dbReference>
<dbReference type="PROSITE" id="PS00022">
    <property type="entry name" value="EGF_1"/>
    <property type="match status" value="1"/>
</dbReference>
<evidence type="ECO:0000259" key="6">
    <source>
        <dbReference type="PROSITE" id="PS50026"/>
    </source>
</evidence>
<comment type="caution">
    <text evidence="3">Lacks conserved residue(s) required for the propagation of feature annotation.</text>
</comment>
<dbReference type="GeneTree" id="ENSGT00940000163632"/>
<dbReference type="Proteomes" id="UP000007875">
    <property type="component" value="Unassembled WGS sequence"/>
</dbReference>
<dbReference type="Gene3D" id="2.60.40.3210">
    <property type="entry name" value="Zona pellucida, ZP-N domain"/>
    <property type="match status" value="1"/>
</dbReference>
<evidence type="ECO:0000256" key="3">
    <source>
        <dbReference type="PROSITE-ProRule" id="PRU00076"/>
    </source>
</evidence>
<dbReference type="PANTHER" id="PTHR14002">
    <property type="entry name" value="ENDOGLIN/TGF-BETA RECEPTOR TYPE III"/>
    <property type="match status" value="1"/>
</dbReference>
<reference evidence="8" key="3">
    <citation type="submission" date="2025-09" db="UniProtKB">
        <authorList>
            <consortium name="Ensembl"/>
        </authorList>
    </citation>
    <scope>IDENTIFICATION</scope>
</reference>